<dbReference type="Gramene" id="KJB67021">
    <property type="protein sequence ID" value="KJB67021"/>
    <property type="gene ID" value="B456_010G170400"/>
</dbReference>
<evidence type="ECO:0000256" key="1">
    <source>
        <dbReference type="SAM" id="MobiDB-lite"/>
    </source>
</evidence>
<dbReference type="AlphaFoldDB" id="A0A0D2UGA3"/>
<accession>A0A0D2UGA3</accession>
<sequence length="166" mass="19475">MNKKKRANEFWRFKIDTVTQGLTRRRPLLRLNMMENNRGSMSSIVDKHGVLSKRKLRSESAADDLSDINDAEVTGYLNNNKEMLFKKLIWEAMNKDYQKKKQRKPATRKKSSARKAVDSRMEKVTEEEVVEKKKVSSRKVVGYFNCPIRCRIFLVEVMSFHASLRT</sequence>
<evidence type="ECO:0000313" key="3">
    <source>
        <dbReference type="EMBL" id="KJB67021.1"/>
    </source>
</evidence>
<dbReference type="InterPro" id="IPR011665">
    <property type="entry name" value="BRF1_TBP-bd_dom"/>
</dbReference>
<proteinExistence type="predicted"/>
<dbReference type="EMBL" id="CM001749">
    <property type="protein sequence ID" value="KJB67021.1"/>
    <property type="molecule type" value="Genomic_DNA"/>
</dbReference>
<feature type="region of interest" description="Disordered" evidence="1">
    <location>
        <begin position="97"/>
        <end position="119"/>
    </location>
</feature>
<feature type="domain" description="Brf1 TBP-binding" evidence="2">
    <location>
        <begin position="66"/>
        <end position="123"/>
    </location>
</feature>
<organism evidence="3 4">
    <name type="scientific">Gossypium raimondii</name>
    <name type="common">Peruvian cotton</name>
    <name type="synonym">Gossypium klotzschianum subsp. raimondii</name>
    <dbReference type="NCBI Taxonomy" id="29730"/>
    <lineage>
        <taxon>Eukaryota</taxon>
        <taxon>Viridiplantae</taxon>
        <taxon>Streptophyta</taxon>
        <taxon>Embryophyta</taxon>
        <taxon>Tracheophyta</taxon>
        <taxon>Spermatophyta</taxon>
        <taxon>Magnoliopsida</taxon>
        <taxon>eudicotyledons</taxon>
        <taxon>Gunneridae</taxon>
        <taxon>Pentapetalae</taxon>
        <taxon>rosids</taxon>
        <taxon>malvids</taxon>
        <taxon>Malvales</taxon>
        <taxon>Malvaceae</taxon>
        <taxon>Malvoideae</taxon>
        <taxon>Gossypium</taxon>
    </lineage>
</organism>
<evidence type="ECO:0000259" key="2">
    <source>
        <dbReference type="Pfam" id="PF07741"/>
    </source>
</evidence>
<gene>
    <name evidence="3" type="ORF">B456_010G170400</name>
</gene>
<evidence type="ECO:0000313" key="4">
    <source>
        <dbReference type="Proteomes" id="UP000032304"/>
    </source>
</evidence>
<feature type="compositionally biased region" description="Basic residues" evidence="1">
    <location>
        <begin position="100"/>
        <end position="113"/>
    </location>
</feature>
<keyword evidence="4" id="KW-1185">Reference proteome</keyword>
<protein>
    <recommendedName>
        <fullName evidence="2">Brf1 TBP-binding domain-containing protein</fullName>
    </recommendedName>
</protein>
<name>A0A0D2UGA3_GOSRA</name>
<dbReference type="Proteomes" id="UP000032304">
    <property type="component" value="Chromosome 10"/>
</dbReference>
<dbReference type="Pfam" id="PF07741">
    <property type="entry name" value="BRF1"/>
    <property type="match status" value="1"/>
</dbReference>
<dbReference type="Gene3D" id="1.20.5.650">
    <property type="entry name" value="Single helix bin"/>
    <property type="match status" value="1"/>
</dbReference>
<reference evidence="3 4" key="1">
    <citation type="journal article" date="2012" name="Nature">
        <title>Repeated polyploidization of Gossypium genomes and the evolution of spinnable cotton fibres.</title>
        <authorList>
            <person name="Paterson A.H."/>
            <person name="Wendel J.F."/>
            <person name="Gundlach H."/>
            <person name="Guo H."/>
            <person name="Jenkins J."/>
            <person name="Jin D."/>
            <person name="Llewellyn D."/>
            <person name="Showmaker K.C."/>
            <person name="Shu S."/>
            <person name="Udall J."/>
            <person name="Yoo M.J."/>
            <person name="Byers R."/>
            <person name="Chen W."/>
            <person name="Doron-Faigenboim A."/>
            <person name="Duke M.V."/>
            <person name="Gong L."/>
            <person name="Grimwood J."/>
            <person name="Grover C."/>
            <person name="Grupp K."/>
            <person name="Hu G."/>
            <person name="Lee T.H."/>
            <person name="Li J."/>
            <person name="Lin L."/>
            <person name="Liu T."/>
            <person name="Marler B.S."/>
            <person name="Page J.T."/>
            <person name="Roberts A.W."/>
            <person name="Romanel E."/>
            <person name="Sanders W.S."/>
            <person name="Szadkowski E."/>
            <person name="Tan X."/>
            <person name="Tang H."/>
            <person name="Xu C."/>
            <person name="Wang J."/>
            <person name="Wang Z."/>
            <person name="Zhang D."/>
            <person name="Zhang L."/>
            <person name="Ashrafi H."/>
            <person name="Bedon F."/>
            <person name="Bowers J.E."/>
            <person name="Brubaker C.L."/>
            <person name="Chee P.W."/>
            <person name="Das S."/>
            <person name="Gingle A.R."/>
            <person name="Haigler C.H."/>
            <person name="Harker D."/>
            <person name="Hoffmann L.V."/>
            <person name="Hovav R."/>
            <person name="Jones D.C."/>
            <person name="Lemke C."/>
            <person name="Mansoor S."/>
            <person name="ur Rahman M."/>
            <person name="Rainville L.N."/>
            <person name="Rambani A."/>
            <person name="Reddy U.K."/>
            <person name="Rong J.K."/>
            <person name="Saranga Y."/>
            <person name="Scheffler B.E."/>
            <person name="Scheffler J.A."/>
            <person name="Stelly D.M."/>
            <person name="Triplett B.A."/>
            <person name="Van Deynze A."/>
            <person name="Vaslin M.F."/>
            <person name="Waghmare V.N."/>
            <person name="Walford S.A."/>
            <person name="Wright R.J."/>
            <person name="Zaki E.A."/>
            <person name="Zhang T."/>
            <person name="Dennis E.S."/>
            <person name="Mayer K.F."/>
            <person name="Peterson D.G."/>
            <person name="Rokhsar D.S."/>
            <person name="Wang X."/>
            <person name="Schmutz J."/>
        </authorList>
    </citation>
    <scope>NUCLEOTIDE SEQUENCE [LARGE SCALE GENOMIC DNA]</scope>
</reference>